<dbReference type="SUPFAM" id="SSF52266">
    <property type="entry name" value="SGNH hydrolase"/>
    <property type="match status" value="1"/>
</dbReference>
<keyword evidence="2" id="KW-0378">Hydrolase</keyword>
<dbReference type="Proteomes" id="UP001235133">
    <property type="component" value="Unassembled WGS sequence"/>
</dbReference>
<accession>A0ABU0YWH9</accession>
<dbReference type="EMBL" id="JAVFWO010000001">
    <property type="protein sequence ID" value="MDQ7876685.1"/>
    <property type="molecule type" value="Genomic_DNA"/>
</dbReference>
<organism evidence="2 3">
    <name type="scientific">Microbacterium psychrotolerans</name>
    <dbReference type="NCBI Taxonomy" id="3068321"/>
    <lineage>
        <taxon>Bacteria</taxon>
        <taxon>Bacillati</taxon>
        <taxon>Actinomycetota</taxon>
        <taxon>Actinomycetes</taxon>
        <taxon>Micrococcales</taxon>
        <taxon>Microbacteriaceae</taxon>
        <taxon>Microbacterium</taxon>
    </lineage>
</organism>
<name>A0ABU0YWH9_9MICO</name>
<gene>
    <name evidence="2" type="ORF">Q9R08_01730</name>
</gene>
<dbReference type="PANTHER" id="PTHR30383">
    <property type="entry name" value="THIOESTERASE 1/PROTEASE 1/LYSOPHOSPHOLIPASE L1"/>
    <property type="match status" value="1"/>
</dbReference>
<dbReference type="PANTHER" id="PTHR30383:SF29">
    <property type="entry name" value="SGNH HYDROLASE-TYPE ESTERASE DOMAIN-CONTAINING PROTEIN"/>
    <property type="match status" value="1"/>
</dbReference>
<dbReference type="GO" id="GO:0016787">
    <property type="term" value="F:hydrolase activity"/>
    <property type="evidence" value="ECO:0007669"/>
    <property type="project" value="UniProtKB-KW"/>
</dbReference>
<feature type="domain" description="SGNH hydrolase-type esterase" evidence="1">
    <location>
        <begin position="53"/>
        <end position="220"/>
    </location>
</feature>
<evidence type="ECO:0000313" key="2">
    <source>
        <dbReference type="EMBL" id="MDQ7876685.1"/>
    </source>
</evidence>
<proteinExistence type="predicted"/>
<dbReference type="InterPro" id="IPR036514">
    <property type="entry name" value="SGNH_hydro_sf"/>
</dbReference>
<dbReference type="Gene3D" id="3.40.50.1110">
    <property type="entry name" value="SGNH hydrolase"/>
    <property type="match status" value="1"/>
</dbReference>
<evidence type="ECO:0000313" key="3">
    <source>
        <dbReference type="Proteomes" id="UP001235133"/>
    </source>
</evidence>
<dbReference type="InterPro" id="IPR051532">
    <property type="entry name" value="Ester_Hydrolysis_Enzymes"/>
</dbReference>
<dbReference type="RefSeq" id="WP_308866087.1">
    <property type="nucleotide sequence ID" value="NZ_JAVFWO010000001.1"/>
</dbReference>
<comment type="caution">
    <text evidence="2">The sequence shown here is derived from an EMBL/GenBank/DDBJ whole genome shotgun (WGS) entry which is preliminary data.</text>
</comment>
<keyword evidence="3" id="KW-1185">Reference proteome</keyword>
<reference evidence="2 3" key="1">
    <citation type="submission" date="2023-08" db="EMBL/GenBank/DDBJ databases">
        <title>Microbacterium psychrotolerans sp. nov., a psychrotolerant bacterium isolated from soil in Heilongjiang Province, China.</title>
        <authorList>
            <person name="An P."/>
            <person name="Zhao D."/>
            <person name="Xiang H."/>
        </authorList>
    </citation>
    <scope>NUCLEOTIDE SEQUENCE [LARGE SCALE GENOMIC DNA]</scope>
    <source>
        <strain evidence="2 3">QXD-8</strain>
    </source>
</reference>
<evidence type="ECO:0000259" key="1">
    <source>
        <dbReference type="Pfam" id="PF13472"/>
    </source>
</evidence>
<dbReference type="Pfam" id="PF13472">
    <property type="entry name" value="Lipase_GDSL_2"/>
    <property type="match status" value="1"/>
</dbReference>
<dbReference type="EC" id="3.1.-.-" evidence="2"/>
<sequence>MPLWALTLVIVAGVVIAAFLSSGGASRGRIPQYTPPADAAVPTIPAPMPLAVFIGDSYTQGAGGGGVRWPTLVGEAHGWDVDNLGLGGTGYIRTSDANSCGRAYCGSYGQTIEEIIGSPTYIVVSGGRNDVGLPTADVAAAADALFGELRERYPNAMIFVMAPWFDDDPPPPSAGEFTQAIQAAALENQLIYLDSGQPLFGRPDLISEDGVHPNAAGYQALAAAVTGVLDPQLAH</sequence>
<protein>
    <submittedName>
        <fullName evidence="2">SGNH/GDSL hydrolase family protein</fullName>
        <ecNumber evidence="2">3.1.-.-</ecNumber>
    </submittedName>
</protein>
<dbReference type="CDD" id="cd00229">
    <property type="entry name" value="SGNH_hydrolase"/>
    <property type="match status" value="1"/>
</dbReference>
<dbReference type="InterPro" id="IPR013830">
    <property type="entry name" value="SGNH_hydro"/>
</dbReference>